<dbReference type="InterPro" id="IPR002477">
    <property type="entry name" value="Peptidoglycan-bd-like"/>
</dbReference>
<dbReference type="eggNOG" id="ENOG502ZN6P">
    <property type="taxonomic scope" value="Bacteria"/>
</dbReference>
<organism evidence="2 3">
    <name type="scientific">Limimaricola cinnabarinus LL-001</name>
    <dbReference type="NCBI Taxonomy" id="1337093"/>
    <lineage>
        <taxon>Bacteria</taxon>
        <taxon>Pseudomonadati</taxon>
        <taxon>Pseudomonadota</taxon>
        <taxon>Alphaproteobacteria</taxon>
        <taxon>Rhodobacterales</taxon>
        <taxon>Paracoccaceae</taxon>
        <taxon>Limimaricola</taxon>
    </lineage>
</organism>
<dbReference type="AlphaFoldDB" id="U3AI41"/>
<keyword evidence="3" id="KW-1185">Reference proteome</keyword>
<name>U3AI41_9RHOB</name>
<dbReference type="RefSeq" id="WP_021695428.1">
    <property type="nucleotide sequence ID" value="NZ_BATB01000079.1"/>
</dbReference>
<evidence type="ECO:0000313" key="3">
    <source>
        <dbReference type="Proteomes" id="UP000016566"/>
    </source>
</evidence>
<dbReference type="Proteomes" id="UP000016566">
    <property type="component" value="Unassembled WGS sequence"/>
</dbReference>
<protein>
    <recommendedName>
        <fullName evidence="1">Peptidoglycan binding-like domain-containing protein</fullName>
    </recommendedName>
</protein>
<dbReference type="InterPro" id="IPR036365">
    <property type="entry name" value="PGBD-like_sf"/>
</dbReference>
<gene>
    <name evidence="2" type="ORF">MBELCI_3381</name>
</gene>
<dbReference type="EMBL" id="BATB01000079">
    <property type="protein sequence ID" value="GAD57329.1"/>
    <property type="molecule type" value="Genomic_DNA"/>
</dbReference>
<proteinExistence type="predicted"/>
<evidence type="ECO:0000313" key="2">
    <source>
        <dbReference type="EMBL" id="GAD57329.1"/>
    </source>
</evidence>
<dbReference type="Pfam" id="PF01471">
    <property type="entry name" value="PG_binding_1"/>
    <property type="match status" value="1"/>
</dbReference>
<dbReference type="OrthoDB" id="5395100at2"/>
<dbReference type="STRING" id="1337093.MBELCI_3381"/>
<accession>U3AI41</accession>
<comment type="caution">
    <text evidence="2">The sequence shown here is derived from an EMBL/GenBank/DDBJ whole genome shotgun (WGS) entry which is preliminary data.</text>
</comment>
<dbReference type="SUPFAM" id="SSF47090">
    <property type="entry name" value="PGBD-like"/>
    <property type="match status" value="1"/>
</dbReference>
<sequence>MVAFVAPAHSMEADRESVFEIQVLLQHLGYEPGRMDGLAGPRLARAIRTFEADHGLPITGQADMALNERLHGLVAARPGHALLEADASQGRGFWQRHSWPARMGGL</sequence>
<evidence type="ECO:0000259" key="1">
    <source>
        <dbReference type="Pfam" id="PF01471"/>
    </source>
</evidence>
<reference evidence="2" key="1">
    <citation type="journal article" date="2013" name="Genome Announc.">
        <title>Draft Genome Sequence of Loktanella cinnabarina LL-001T, Isolated from Deep-Sea Floor Sediment.</title>
        <authorList>
            <person name="Nishi S."/>
            <person name="Tsubouchi T."/>
            <person name="Takaki Y."/>
            <person name="Koyanagi R."/>
            <person name="Satoh N."/>
            <person name="Maruyama T."/>
            <person name="Hatada Y."/>
        </authorList>
    </citation>
    <scope>NUCLEOTIDE SEQUENCE [LARGE SCALE GENOMIC DNA]</scope>
    <source>
        <strain evidence="2">LL-001</strain>
    </source>
</reference>
<feature type="domain" description="Peptidoglycan binding-like" evidence="1">
    <location>
        <begin position="15"/>
        <end position="68"/>
    </location>
</feature>
<dbReference type="InterPro" id="IPR036366">
    <property type="entry name" value="PGBDSf"/>
</dbReference>
<dbReference type="Gene3D" id="1.10.101.10">
    <property type="entry name" value="PGBD-like superfamily/PGBD"/>
    <property type="match status" value="1"/>
</dbReference>